<name>A0A9N9E6G6_FUNMO</name>
<protein>
    <submittedName>
        <fullName evidence="1">1442_t:CDS:1</fullName>
    </submittedName>
</protein>
<sequence length="66" mass="7843">LELANLPEKYKERMLERRRTHGTRRTTFRNFKITLPPKVKISNDINSDDEDEDEDDEQIGKILISL</sequence>
<dbReference type="EMBL" id="CAJVPP010005204">
    <property type="protein sequence ID" value="CAG8661643.1"/>
    <property type="molecule type" value="Genomic_DNA"/>
</dbReference>
<accession>A0A9N9E6G6</accession>
<keyword evidence="2" id="KW-1185">Reference proteome</keyword>
<evidence type="ECO:0000313" key="1">
    <source>
        <dbReference type="EMBL" id="CAG8661643.1"/>
    </source>
</evidence>
<reference evidence="1" key="1">
    <citation type="submission" date="2021-06" db="EMBL/GenBank/DDBJ databases">
        <authorList>
            <person name="Kallberg Y."/>
            <person name="Tangrot J."/>
            <person name="Rosling A."/>
        </authorList>
    </citation>
    <scope>NUCLEOTIDE SEQUENCE</scope>
    <source>
        <strain evidence="1">87-6 pot B 2015</strain>
    </source>
</reference>
<dbReference type="Proteomes" id="UP000789375">
    <property type="component" value="Unassembled WGS sequence"/>
</dbReference>
<gene>
    <name evidence="1" type="ORF">FMOSSE_LOCUS11970</name>
</gene>
<evidence type="ECO:0000313" key="2">
    <source>
        <dbReference type="Proteomes" id="UP000789375"/>
    </source>
</evidence>
<dbReference type="AlphaFoldDB" id="A0A9N9E6G6"/>
<feature type="non-terminal residue" evidence="1">
    <location>
        <position position="66"/>
    </location>
</feature>
<proteinExistence type="predicted"/>
<comment type="caution">
    <text evidence="1">The sequence shown here is derived from an EMBL/GenBank/DDBJ whole genome shotgun (WGS) entry which is preliminary data.</text>
</comment>
<organism evidence="1 2">
    <name type="scientific">Funneliformis mosseae</name>
    <name type="common">Endomycorrhizal fungus</name>
    <name type="synonym">Glomus mosseae</name>
    <dbReference type="NCBI Taxonomy" id="27381"/>
    <lineage>
        <taxon>Eukaryota</taxon>
        <taxon>Fungi</taxon>
        <taxon>Fungi incertae sedis</taxon>
        <taxon>Mucoromycota</taxon>
        <taxon>Glomeromycotina</taxon>
        <taxon>Glomeromycetes</taxon>
        <taxon>Glomerales</taxon>
        <taxon>Glomeraceae</taxon>
        <taxon>Funneliformis</taxon>
    </lineage>
</organism>